<dbReference type="OrthoDB" id="2425156at2759"/>
<dbReference type="Proteomes" id="UP000789396">
    <property type="component" value="Unassembled WGS sequence"/>
</dbReference>
<gene>
    <name evidence="1" type="ORF">RFULGI_LOCUS17498</name>
</gene>
<evidence type="ECO:0000313" key="2">
    <source>
        <dbReference type="Proteomes" id="UP000789396"/>
    </source>
</evidence>
<organism evidence="1 2">
    <name type="scientific">Racocetra fulgida</name>
    <dbReference type="NCBI Taxonomy" id="60492"/>
    <lineage>
        <taxon>Eukaryota</taxon>
        <taxon>Fungi</taxon>
        <taxon>Fungi incertae sedis</taxon>
        <taxon>Mucoromycota</taxon>
        <taxon>Glomeromycotina</taxon>
        <taxon>Glomeromycetes</taxon>
        <taxon>Diversisporales</taxon>
        <taxon>Gigasporaceae</taxon>
        <taxon>Racocetra</taxon>
    </lineage>
</organism>
<keyword evidence="2" id="KW-1185">Reference proteome</keyword>
<evidence type="ECO:0000313" key="1">
    <source>
        <dbReference type="EMBL" id="CAG8798589.1"/>
    </source>
</evidence>
<sequence>YLEDYTNNENIVEVFIAESYQQSESEIMNIEILNIVESTLKYLPPS</sequence>
<reference evidence="1" key="1">
    <citation type="submission" date="2021-06" db="EMBL/GenBank/DDBJ databases">
        <authorList>
            <person name="Kallberg Y."/>
            <person name="Tangrot J."/>
            <person name="Rosling A."/>
        </authorList>
    </citation>
    <scope>NUCLEOTIDE SEQUENCE</scope>
    <source>
        <strain evidence="1">IN212</strain>
    </source>
</reference>
<name>A0A9N9JXQ7_9GLOM</name>
<feature type="non-terminal residue" evidence="1">
    <location>
        <position position="1"/>
    </location>
</feature>
<dbReference type="EMBL" id="CAJVPZ010069001">
    <property type="protein sequence ID" value="CAG8798589.1"/>
    <property type="molecule type" value="Genomic_DNA"/>
</dbReference>
<comment type="caution">
    <text evidence="1">The sequence shown here is derived from an EMBL/GenBank/DDBJ whole genome shotgun (WGS) entry which is preliminary data.</text>
</comment>
<proteinExistence type="predicted"/>
<accession>A0A9N9JXQ7</accession>
<dbReference type="AlphaFoldDB" id="A0A9N9JXQ7"/>
<feature type="non-terminal residue" evidence="1">
    <location>
        <position position="46"/>
    </location>
</feature>
<protein>
    <submittedName>
        <fullName evidence="1">3714_t:CDS:1</fullName>
    </submittedName>
</protein>